<evidence type="ECO:0000256" key="1">
    <source>
        <dbReference type="ARBA" id="ARBA00011003"/>
    </source>
</evidence>
<dbReference type="OrthoDB" id="4054781at2759"/>
<dbReference type="AlphaFoldDB" id="A0A9P6WIM7"/>
<evidence type="ECO:0000256" key="3">
    <source>
        <dbReference type="ARBA" id="ARBA00019824"/>
    </source>
</evidence>
<keyword evidence="7" id="KW-0067">ATP-binding</keyword>
<organism evidence="10 11">
    <name type="scientific">Pichia californica</name>
    <dbReference type="NCBI Taxonomy" id="460514"/>
    <lineage>
        <taxon>Eukaryota</taxon>
        <taxon>Fungi</taxon>
        <taxon>Dikarya</taxon>
        <taxon>Ascomycota</taxon>
        <taxon>Saccharomycotina</taxon>
        <taxon>Pichiomycetes</taxon>
        <taxon>Pichiales</taxon>
        <taxon>Pichiaceae</taxon>
        <taxon>Pichia</taxon>
    </lineage>
</organism>
<comment type="similarity">
    <text evidence="1">Belongs to the Clp1 family. NOL9/GRC3 subfamily.</text>
</comment>
<dbReference type="GO" id="GO:0005524">
    <property type="term" value="F:ATP binding"/>
    <property type="evidence" value="ECO:0007669"/>
    <property type="project" value="UniProtKB-KW"/>
</dbReference>
<keyword evidence="6" id="KW-0418">Kinase</keyword>
<evidence type="ECO:0000313" key="11">
    <source>
        <dbReference type="Proteomes" id="UP000697127"/>
    </source>
</evidence>
<dbReference type="GO" id="GO:0005634">
    <property type="term" value="C:nucleus"/>
    <property type="evidence" value="ECO:0007669"/>
    <property type="project" value="TreeGrafter"/>
</dbReference>
<evidence type="ECO:0000256" key="2">
    <source>
        <dbReference type="ARBA" id="ARBA00018706"/>
    </source>
</evidence>
<protein>
    <recommendedName>
        <fullName evidence="3">Polynucleotide 5'-hydroxyl-kinase GRC3</fullName>
    </recommendedName>
    <alternativeName>
        <fullName evidence="2">Polynucleotide 5'-hydroxyl-kinase grc3</fullName>
    </alternativeName>
</protein>
<dbReference type="Proteomes" id="UP000697127">
    <property type="component" value="Unassembled WGS sequence"/>
</dbReference>
<proteinExistence type="inferred from homology"/>
<dbReference type="InterPro" id="IPR032319">
    <property type="entry name" value="CLP1_P"/>
</dbReference>
<feature type="compositionally biased region" description="Low complexity" evidence="8">
    <location>
        <begin position="11"/>
        <end position="43"/>
    </location>
</feature>
<sequence length="641" mass="72155">MSARLSAFAALNNSDSDSNPNSNSNSDSENENDLSQQNNSNIPPNSIFSIDLGLGNGSVSYDSSNNQFIPILNSNFTLSKSENIIYNDDHIILGLHYANILVIKGQYKLSIIQGSLLIDSYILNDPNQELIINASNLNSLPCLKPLKKDNKSNNLFKISFSCIIKLSNFNDNMSDLTLLSPHYKSLYSSDQISKNSTCLNYTFTILHEPEQNKIATSIPDSWEYHLKNLSINLSSSSSSPVVLIIGNKNTGKSTFLKLLANTLLSINCEKSIQVLDMDPGQPEFCLPGCITLSKIKNPLLGTINLFNSNFNNSDNSDNSDNLIKFYGFTSPNIQPLFYLYQLNQLLNKINNCKNTITLINSPGWVKGFGTEILSNLNNSINITNLIQLSNELKDLDLIKEINWNKNITNILKLQSINNLSISNSYSPLFIRNFKLLSYMHYNLINKNFDFNPLIFKSPYRVSYISNFDIKKLNNFNGIIGISIFDSQGINILDLPQILECQFMSIITIPINELINLNNSQNLINYPNLINEMSIKSISKNWKFYGLCVIHSVDIENNNINLYTPININKLINSLNSNFEKLLLIKGRQDLPIEEIYSSQILKKSSYWSNFGLSALPYISESVSNEVVGGKTVGIRRNIQRR</sequence>
<feature type="region of interest" description="Disordered" evidence="8">
    <location>
        <begin position="1"/>
        <end position="43"/>
    </location>
</feature>
<comment type="caution">
    <text evidence="10">The sequence shown here is derived from an EMBL/GenBank/DDBJ whole genome shotgun (WGS) entry which is preliminary data.</text>
</comment>
<evidence type="ECO:0000256" key="8">
    <source>
        <dbReference type="SAM" id="MobiDB-lite"/>
    </source>
</evidence>
<keyword evidence="5" id="KW-0547">Nucleotide-binding</keyword>
<evidence type="ECO:0000256" key="6">
    <source>
        <dbReference type="ARBA" id="ARBA00022777"/>
    </source>
</evidence>
<dbReference type="EMBL" id="PUHW01000253">
    <property type="protein sequence ID" value="KAG0687494.1"/>
    <property type="molecule type" value="Genomic_DNA"/>
</dbReference>
<gene>
    <name evidence="10" type="ORF">C6P40_002277</name>
</gene>
<dbReference type="Gene3D" id="3.40.50.300">
    <property type="entry name" value="P-loop containing nucleotide triphosphate hydrolases"/>
    <property type="match status" value="1"/>
</dbReference>
<feature type="domain" description="Clp1 P-loop" evidence="9">
    <location>
        <begin position="246"/>
        <end position="440"/>
    </location>
</feature>
<dbReference type="PANTHER" id="PTHR12755:SF3">
    <property type="entry name" value="POLYNUCLEOTIDE 5'-HYDROXYL-KINASE NOL9"/>
    <property type="match status" value="1"/>
</dbReference>
<evidence type="ECO:0000256" key="7">
    <source>
        <dbReference type="ARBA" id="ARBA00022840"/>
    </source>
</evidence>
<evidence type="ECO:0000259" key="9">
    <source>
        <dbReference type="Pfam" id="PF16575"/>
    </source>
</evidence>
<evidence type="ECO:0000256" key="5">
    <source>
        <dbReference type="ARBA" id="ARBA00022741"/>
    </source>
</evidence>
<evidence type="ECO:0000313" key="10">
    <source>
        <dbReference type="EMBL" id="KAG0687494.1"/>
    </source>
</evidence>
<dbReference type="GO" id="GO:0051731">
    <property type="term" value="F:polynucleotide 5'-hydroxyl-kinase activity"/>
    <property type="evidence" value="ECO:0007669"/>
    <property type="project" value="InterPro"/>
</dbReference>
<dbReference type="PANTHER" id="PTHR12755">
    <property type="entry name" value="CLEAVAGE/POLYADENYLATION FACTOR IA SUBUNIT CLP1P"/>
    <property type="match status" value="1"/>
</dbReference>
<dbReference type="InterPro" id="IPR045116">
    <property type="entry name" value="Clp1/Grc3"/>
</dbReference>
<name>A0A9P6WIM7_9ASCO</name>
<keyword evidence="4" id="KW-0808">Transferase</keyword>
<dbReference type="Pfam" id="PF16575">
    <property type="entry name" value="CLP1_P"/>
    <property type="match status" value="1"/>
</dbReference>
<reference evidence="10" key="1">
    <citation type="submission" date="2020-11" db="EMBL/GenBank/DDBJ databases">
        <title>Kefir isolates.</title>
        <authorList>
            <person name="Marcisauskas S."/>
            <person name="Kim Y."/>
            <person name="Blasche S."/>
        </authorList>
    </citation>
    <scope>NUCLEOTIDE SEQUENCE</scope>
    <source>
        <strain evidence="10">Olga-1</strain>
    </source>
</reference>
<accession>A0A9P6WIM7</accession>
<dbReference type="GO" id="GO:0000448">
    <property type="term" value="P:cleavage in ITS2 between 5.8S rRNA and LSU-rRNA of tricistronic rRNA transcript (SSU-rRNA, 5.8S rRNA, LSU-rRNA)"/>
    <property type="evidence" value="ECO:0007669"/>
    <property type="project" value="TreeGrafter"/>
</dbReference>
<dbReference type="InterPro" id="IPR027417">
    <property type="entry name" value="P-loop_NTPase"/>
</dbReference>
<evidence type="ECO:0000256" key="4">
    <source>
        <dbReference type="ARBA" id="ARBA00022679"/>
    </source>
</evidence>
<keyword evidence="11" id="KW-1185">Reference proteome</keyword>
<dbReference type="SUPFAM" id="SSF52540">
    <property type="entry name" value="P-loop containing nucleoside triphosphate hydrolases"/>
    <property type="match status" value="1"/>
</dbReference>